<keyword evidence="7" id="KW-0676">Redox-active center</keyword>
<keyword evidence="6" id="KW-1015">Disulfide bond</keyword>
<dbReference type="InterPro" id="IPR002109">
    <property type="entry name" value="Glutaredoxin"/>
</dbReference>
<keyword evidence="4" id="KW-0813">Transport</keyword>
<dbReference type="Proteomes" id="UP000186218">
    <property type="component" value="Unassembled WGS sequence"/>
</dbReference>
<accession>A0A1N7HE34</accession>
<name>A0A1N7HE34_9NOCA</name>
<evidence type="ECO:0000256" key="5">
    <source>
        <dbReference type="ARBA" id="ARBA00022982"/>
    </source>
</evidence>
<dbReference type="GO" id="GO:0009055">
    <property type="term" value="F:electron transfer activity"/>
    <property type="evidence" value="ECO:0007669"/>
    <property type="project" value="TreeGrafter"/>
</dbReference>
<evidence type="ECO:0000256" key="4">
    <source>
        <dbReference type="ARBA" id="ARBA00022448"/>
    </source>
</evidence>
<keyword evidence="5" id="KW-0249">Electron transport</keyword>
<dbReference type="Pfam" id="PF00462">
    <property type="entry name" value="Glutaredoxin"/>
    <property type="match status" value="1"/>
</dbReference>
<dbReference type="InterPro" id="IPR051548">
    <property type="entry name" value="Grx-like_ET"/>
</dbReference>
<evidence type="ECO:0000313" key="10">
    <source>
        <dbReference type="Proteomes" id="UP000186218"/>
    </source>
</evidence>
<feature type="domain" description="Glutaredoxin" evidence="8">
    <location>
        <begin position="4"/>
        <end position="62"/>
    </location>
</feature>
<keyword evidence="10" id="KW-1185">Reference proteome</keyword>
<comment type="similarity">
    <text evidence="2">Belongs to the glutaredoxin family.</text>
</comment>
<evidence type="ECO:0000256" key="2">
    <source>
        <dbReference type="ARBA" id="ARBA00007787"/>
    </source>
</evidence>
<dbReference type="GO" id="GO:0045454">
    <property type="term" value="P:cell redox homeostasis"/>
    <property type="evidence" value="ECO:0007669"/>
    <property type="project" value="InterPro"/>
</dbReference>
<dbReference type="AlphaFoldDB" id="A0A1N7HE34"/>
<dbReference type="InterPro" id="IPR036249">
    <property type="entry name" value="Thioredoxin-like_sf"/>
</dbReference>
<dbReference type="NCBIfam" id="TIGR02194">
    <property type="entry name" value="GlrX_NrdH"/>
    <property type="match status" value="1"/>
</dbReference>
<protein>
    <recommendedName>
        <fullName evidence="3">Glutaredoxin-like protein NrdH</fullName>
    </recommendedName>
</protein>
<reference evidence="9 10" key="1">
    <citation type="submission" date="2017-01" db="EMBL/GenBank/DDBJ databases">
        <authorList>
            <person name="Mah S.A."/>
            <person name="Swanson W.J."/>
            <person name="Moy G.W."/>
            <person name="Vacquier V.D."/>
        </authorList>
    </citation>
    <scope>NUCLEOTIDE SEQUENCE [LARGE SCALE GENOMIC DNA]</scope>
    <source>
        <strain evidence="9 10">CPCC 203464</strain>
    </source>
</reference>
<dbReference type="SUPFAM" id="SSF52833">
    <property type="entry name" value="Thioredoxin-like"/>
    <property type="match status" value="1"/>
</dbReference>
<organism evidence="9 10">
    <name type="scientific">Williamsia sterculiae</name>
    <dbReference type="NCBI Taxonomy" id="1344003"/>
    <lineage>
        <taxon>Bacteria</taxon>
        <taxon>Bacillati</taxon>
        <taxon>Actinomycetota</taxon>
        <taxon>Actinomycetes</taxon>
        <taxon>Mycobacteriales</taxon>
        <taxon>Nocardiaceae</taxon>
        <taxon>Williamsia</taxon>
    </lineage>
</organism>
<proteinExistence type="inferred from homology"/>
<dbReference type="PANTHER" id="PTHR34386:SF1">
    <property type="entry name" value="GLUTAREDOXIN-LIKE PROTEIN NRDH"/>
    <property type="match status" value="1"/>
</dbReference>
<dbReference type="OrthoDB" id="8545217at2"/>
<gene>
    <name evidence="9" type="ORF">SAMN05445060_4060</name>
</gene>
<evidence type="ECO:0000259" key="8">
    <source>
        <dbReference type="Pfam" id="PF00462"/>
    </source>
</evidence>
<dbReference type="Gene3D" id="3.40.30.10">
    <property type="entry name" value="Glutaredoxin"/>
    <property type="match status" value="1"/>
</dbReference>
<dbReference type="InterPro" id="IPR011909">
    <property type="entry name" value="GlrX_NrdH"/>
</dbReference>
<dbReference type="STRING" id="1344003.SAMN05445060_4060"/>
<evidence type="ECO:0000256" key="3">
    <source>
        <dbReference type="ARBA" id="ARBA00017945"/>
    </source>
</evidence>
<evidence type="ECO:0000256" key="7">
    <source>
        <dbReference type="ARBA" id="ARBA00023284"/>
    </source>
</evidence>
<evidence type="ECO:0000256" key="6">
    <source>
        <dbReference type="ARBA" id="ARBA00023157"/>
    </source>
</evidence>
<evidence type="ECO:0000313" key="9">
    <source>
        <dbReference type="EMBL" id="SIS23129.1"/>
    </source>
</evidence>
<dbReference type="RefSeq" id="WP_076482850.1">
    <property type="nucleotide sequence ID" value="NZ_FTNT01000016.1"/>
</dbReference>
<sequence>MAAITVYTSPACVQCGATKRALDKLGADYTVVDLSEDSDALDYVKALGHLQAPVVVIGDEHFEGFRPDRLKTAAAAQAA</sequence>
<comment type="function">
    <text evidence="1">Electron transport system for the ribonucleotide reductase system NrdEF.</text>
</comment>
<dbReference type="PANTHER" id="PTHR34386">
    <property type="entry name" value="GLUTAREDOXIN"/>
    <property type="match status" value="1"/>
</dbReference>
<dbReference type="EMBL" id="FTNT01000016">
    <property type="protein sequence ID" value="SIS23129.1"/>
    <property type="molecule type" value="Genomic_DNA"/>
</dbReference>
<dbReference type="PROSITE" id="PS51354">
    <property type="entry name" value="GLUTAREDOXIN_2"/>
    <property type="match status" value="1"/>
</dbReference>
<dbReference type="CDD" id="cd02976">
    <property type="entry name" value="NrdH"/>
    <property type="match status" value="1"/>
</dbReference>
<evidence type="ECO:0000256" key="1">
    <source>
        <dbReference type="ARBA" id="ARBA00002292"/>
    </source>
</evidence>